<dbReference type="AlphaFoldDB" id="A0A813RUG7"/>
<name>A0A813RUG7_9BILA</name>
<reference evidence="2" key="1">
    <citation type="submission" date="2021-02" db="EMBL/GenBank/DDBJ databases">
        <authorList>
            <person name="Nowell W R."/>
        </authorList>
    </citation>
    <scope>NUCLEOTIDE SEQUENCE</scope>
    <source>
        <strain evidence="2">Ploen Becks lab</strain>
    </source>
</reference>
<sequence length="215" mass="24709">MKPSKKFKIDEIINSLLDSDDNYDSDEDSFDDKTLQNRKQKTPLKSIQNQINIKIQTPIKLKSVILEEKNDDEPMESDEDDDDVPLAVLAAKKNPNQNIESPESDDDDDDIPLSKFIKSQNPNTTKLKSQLTNLDLKYKPIRHKFLDNSCLFFVGIYDASIESDYTELNLNKDNLNDLSYVDDSDYEEDSTVPSSPILIHQSNFVLNLKNSKRKF</sequence>
<feature type="region of interest" description="Disordered" evidence="1">
    <location>
        <begin position="18"/>
        <end position="43"/>
    </location>
</feature>
<accession>A0A813RUG7</accession>
<evidence type="ECO:0000256" key="1">
    <source>
        <dbReference type="SAM" id="MobiDB-lite"/>
    </source>
</evidence>
<proteinExistence type="predicted"/>
<feature type="compositionally biased region" description="Acidic residues" evidence="1">
    <location>
        <begin position="102"/>
        <end position="111"/>
    </location>
</feature>
<protein>
    <submittedName>
        <fullName evidence="2">Uncharacterized protein</fullName>
    </submittedName>
</protein>
<dbReference type="EMBL" id="CAJNOC010000667">
    <property type="protein sequence ID" value="CAF0789589.1"/>
    <property type="molecule type" value="Genomic_DNA"/>
</dbReference>
<feature type="region of interest" description="Disordered" evidence="1">
    <location>
        <begin position="91"/>
        <end position="117"/>
    </location>
</feature>
<keyword evidence="3" id="KW-1185">Reference proteome</keyword>
<evidence type="ECO:0000313" key="2">
    <source>
        <dbReference type="EMBL" id="CAF0789589.1"/>
    </source>
</evidence>
<dbReference type="Proteomes" id="UP000663879">
    <property type="component" value="Unassembled WGS sequence"/>
</dbReference>
<comment type="caution">
    <text evidence="2">The sequence shown here is derived from an EMBL/GenBank/DDBJ whole genome shotgun (WGS) entry which is preliminary data.</text>
</comment>
<feature type="compositionally biased region" description="Acidic residues" evidence="1">
    <location>
        <begin position="18"/>
        <end position="30"/>
    </location>
</feature>
<organism evidence="2 3">
    <name type="scientific">Brachionus calyciflorus</name>
    <dbReference type="NCBI Taxonomy" id="104777"/>
    <lineage>
        <taxon>Eukaryota</taxon>
        <taxon>Metazoa</taxon>
        <taxon>Spiralia</taxon>
        <taxon>Gnathifera</taxon>
        <taxon>Rotifera</taxon>
        <taxon>Eurotatoria</taxon>
        <taxon>Monogononta</taxon>
        <taxon>Pseudotrocha</taxon>
        <taxon>Ploima</taxon>
        <taxon>Brachionidae</taxon>
        <taxon>Brachionus</taxon>
    </lineage>
</organism>
<evidence type="ECO:0000313" key="3">
    <source>
        <dbReference type="Proteomes" id="UP000663879"/>
    </source>
</evidence>
<gene>
    <name evidence="2" type="ORF">OXX778_LOCUS5899</name>
</gene>